<dbReference type="GO" id="GO:0006436">
    <property type="term" value="P:tryptophanyl-tRNA aminoacylation"/>
    <property type="evidence" value="ECO:0007669"/>
    <property type="project" value="TreeGrafter"/>
</dbReference>
<keyword evidence="5 6" id="KW-0030">Aminoacyl-tRNA synthetase</keyword>
<keyword evidence="3 6" id="KW-0067">ATP-binding</keyword>
<organism evidence="7 8">
    <name type="scientific">Anisodus acutangulus</name>
    <dbReference type="NCBI Taxonomy" id="402998"/>
    <lineage>
        <taxon>Eukaryota</taxon>
        <taxon>Viridiplantae</taxon>
        <taxon>Streptophyta</taxon>
        <taxon>Embryophyta</taxon>
        <taxon>Tracheophyta</taxon>
        <taxon>Spermatophyta</taxon>
        <taxon>Magnoliopsida</taxon>
        <taxon>eudicotyledons</taxon>
        <taxon>Gunneridae</taxon>
        <taxon>Pentapetalae</taxon>
        <taxon>asterids</taxon>
        <taxon>lamiids</taxon>
        <taxon>Solanales</taxon>
        <taxon>Solanaceae</taxon>
        <taxon>Solanoideae</taxon>
        <taxon>Hyoscyameae</taxon>
        <taxon>Anisodus</taxon>
    </lineage>
</organism>
<dbReference type="GO" id="GO:0005524">
    <property type="term" value="F:ATP binding"/>
    <property type="evidence" value="ECO:0007669"/>
    <property type="project" value="UniProtKB-KW"/>
</dbReference>
<evidence type="ECO:0000256" key="6">
    <source>
        <dbReference type="RuleBase" id="RU363036"/>
    </source>
</evidence>
<dbReference type="AlphaFoldDB" id="A0A9Q1MJ02"/>
<dbReference type="GO" id="GO:0004830">
    <property type="term" value="F:tryptophan-tRNA ligase activity"/>
    <property type="evidence" value="ECO:0007669"/>
    <property type="project" value="TreeGrafter"/>
</dbReference>
<dbReference type="EMBL" id="JAJAGQ010000006">
    <property type="protein sequence ID" value="KAJ8561292.1"/>
    <property type="molecule type" value="Genomic_DNA"/>
</dbReference>
<proteinExistence type="inferred from homology"/>
<sequence length="105" mass="12012">MYNSNPKIPPYTHNPPHVILFQITLQYDAQQLLKATRDTAAVYLACGVDPSKASVFVQSHVELMWLLSSATPIGWLNRMIQFKEKSRKVVRYYCMQPCLHSVSIS</sequence>
<keyword evidence="4 6" id="KW-0648">Protein biosynthesis</keyword>
<keyword evidence="1 6" id="KW-0436">Ligase</keyword>
<dbReference type="PANTHER" id="PTHR43766">
    <property type="entry name" value="TRYPTOPHAN--TRNA LIGASE, MITOCHONDRIAL"/>
    <property type="match status" value="1"/>
</dbReference>
<dbReference type="Gene3D" id="3.40.50.620">
    <property type="entry name" value="HUPs"/>
    <property type="match status" value="1"/>
</dbReference>
<protein>
    <submittedName>
        <fullName evidence="7">Uncharacterized protein</fullName>
    </submittedName>
</protein>
<dbReference type="InterPro" id="IPR014729">
    <property type="entry name" value="Rossmann-like_a/b/a_fold"/>
</dbReference>
<dbReference type="OrthoDB" id="1735874at2759"/>
<dbReference type="PANTHER" id="PTHR43766:SF1">
    <property type="entry name" value="TRYPTOPHAN--TRNA LIGASE, MITOCHONDRIAL"/>
    <property type="match status" value="1"/>
</dbReference>
<keyword evidence="2 6" id="KW-0547">Nucleotide-binding</keyword>
<comment type="similarity">
    <text evidence="6">Belongs to the class-I aminoacyl-tRNA synthetase family.</text>
</comment>
<reference evidence="8" key="1">
    <citation type="journal article" date="2023" name="Proc. Natl. Acad. Sci. U.S.A.">
        <title>Genomic and structural basis for evolution of tropane alkaloid biosynthesis.</title>
        <authorList>
            <person name="Wanga Y.-J."/>
            <person name="Taina T."/>
            <person name="Yua J.-Y."/>
            <person name="Lia J."/>
            <person name="Xua B."/>
            <person name="Chenc J."/>
            <person name="D'Auriad J.C."/>
            <person name="Huanga J.-P."/>
            <person name="Huanga S.-X."/>
        </authorList>
    </citation>
    <scope>NUCLEOTIDE SEQUENCE [LARGE SCALE GENOMIC DNA]</scope>
    <source>
        <strain evidence="8">cv. KIB-2019</strain>
    </source>
</reference>
<dbReference type="SUPFAM" id="SSF52374">
    <property type="entry name" value="Nucleotidylyl transferase"/>
    <property type="match status" value="1"/>
</dbReference>
<evidence type="ECO:0000313" key="8">
    <source>
        <dbReference type="Proteomes" id="UP001152561"/>
    </source>
</evidence>
<keyword evidence="8" id="KW-1185">Reference proteome</keyword>
<evidence type="ECO:0000256" key="1">
    <source>
        <dbReference type="ARBA" id="ARBA00022598"/>
    </source>
</evidence>
<accession>A0A9Q1MJ02</accession>
<evidence type="ECO:0000256" key="3">
    <source>
        <dbReference type="ARBA" id="ARBA00022840"/>
    </source>
</evidence>
<dbReference type="InterPro" id="IPR002305">
    <property type="entry name" value="aa-tRNA-synth_Ic"/>
</dbReference>
<gene>
    <name evidence="7" type="ORF">K7X08_027482</name>
</gene>
<dbReference type="Pfam" id="PF00579">
    <property type="entry name" value="tRNA-synt_1b"/>
    <property type="match status" value="1"/>
</dbReference>
<dbReference type="InterPro" id="IPR050203">
    <property type="entry name" value="Trp-tRNA_synthetase"/>
</dbReference>
<dbReference type="GO" id="GO:0005739">
    <property type="term" value="C:mitochondrion"/>
    <property type="evidence" value="ECO:0007669"/>
    <property type="project" value="TreeGrafter"/>
</dbReference>
<name>A0A9Q1MJ02_9SOLA</name>
<dbReference type="Proteomes" id="UP001152561">
    <property type="component" value="Unassembled WGS sequence"/>
</dbReference>
<comment type="caution">
    <text evidence="7">The sequence shown here is derived from an EMBL/GenBank/DDBJ whole genome shotgun (WGS) entry which is preliminary data.</text>
</comment>
<dbReference type="GO" id="GO:0009507">
    <property type="term" value="C:chloroplast"/>
    <property type="evidence" value="ECO:0007669"/>
    <property type="project" value="TreeGrafter"/>
</dbReference>
<evidence type="ECO:0000313" key="7">
    <source>
        <dbReference type="EMBL" id="KAJ8561292.1"/>
    </source>
</evidence>
<evidence type="ECO:0000256" key="4">
    <source>
        <dbReference type="ARBA" id="ARBA00022917"/>
    </source>
</evidence>
<evidence type="ECO:0000256" key="2">
    <source>
        <dbReference type="ARBA" id="ARBA00022741"/>
    </source>
</evidence>
<evidence type="ECO:0000256" key="5">
    <source>
        <dbReference type="ARBA" id="ARBA00023146"/>
    </source>
</evidence>